<dbReference type="Proteomes" id="UP000799766">
    <property type="component" value="Unassembled WGS sequence"/>
</dbReference>
<evidence type="ECO:0000313" key="1">
    <source>
        <dbReference type="EMBL" id="KAF2455745.1"/>
    </source>
</evidence>
<dbReference type="EMBL" id="MU001685">
    <property type="protein sequence ID" value="KAF2455745.1"/>
    <property type="molecule type" value="Genomic_DNA"/>
</dbReference>
<protein>
    <submittedName>
        <fullName evidence="1">Uncharacterized protein</fullName>
    </submittedName>
</protein>
<reference evidence="1" key="1">
    <citation type="journal article" date="2020" name="Stud. Mycol.">
        <title>101 Dothideomycetes genomes: a test case for predicting lifestyles and emergence of pathogens.</title>
        <authorList>
            <person name="Haridas S."/>
            <person name="Albert R."/>
            <person name="Binder M."/>
            <person name="Bloem J."/>
            <person name="Labutti K."/>
            <person name="Salamov A."/>
            <person name="Andreopoulos B."/>
            <person name="Baker S."/>
            <person name="Barry K."/>
            <person name="Bills G."/>
            <person name="Bluhm B."/>
            <person name="Cannon C."/>
            <person name="Castanera R."/>
            <person name="Culley D."/>
            <person name="Daum C."/>
            <person name="Ezra D."/>
            <person name="Gonzalez J."/>
            <person name="Henrissat B."/>
            <person name="Kuo A."/>
            <person name="Liang C."/>
            <person name="Lipzen A."/>
            <person name="Lutzoni F."/>
            <person name="Magnuson J."/>
            <person name="Mondo S."/>
            <person name="Nolan M."/>
            <person name="Ohm R."/>
            <person name="Pangilinan J."/>
            <person name="Park H.-J."/>
            <person name="Ramirez L."/>
            <person name="Alfaro M."/>
            <person name="Sun H."/>
            <person name="Tritt A."/>
            <person name="Yoshinaga Y."/>
            <person name="Zwiers L.-H."/>
            <person name="Turgeon B."/>
            <person name="Goodwin S."/>
            <person name="Spatafora J."/>
            <person name="Crous P."/>
            <person name="Grigoriev I."/>
        </authorList>
    </citation>
    <scope>NUCLEOTIDE SEQUENCE</scope>
    <source>
        <strain evidence="1">ATCC 16933</strain>
    </source>
</reference>
<organism evidence="1 2">
    <name type="scientific">Lineolata rhizophorae</name>
    <dbReference type="NCBI Taxonomy" id="578093"/>
    <lineage>
        <taxon>Eukaryota</taxon>
        <taxon>Fungi</taxon>
        <taxon>Dikarya</taxon>
        <taxon>Ascomycota</taxon>
        <taxon>Pezizomycotina</taxon>
        <taxon>Dothideomycetes</taxon>
        <taxon>Dothideomycetes incertae sedis</taxon>
        <taxon>Lineolatales</taxon>
        <taxon>Lineolataceae</taxon>
        <taxon>Lineolata</taxon>
    </lineage>
</organism>
<sequence>MTLFVHSSIISSRSQIIDYVGDFPFLHRGPHVWQNLQFSNAGPHSQEGTQPPSFLGPLSGQTRRARLLAKYPAPRGRSWVLSWVLSASPAKWADRRRGGLCRATLTRSPYANLRLRPSPVR</sequence>
<keyword evidence="2" id="KW-1185">Reference proteome</keyword>
<evidence type="ECO:0000313" key="2">
    <source>
        <dbReference type="Proteomes" id="UP000799766"/>
    </source>
</evidence>
<accession>A0A6A6NVD4</accession>
<name>A0A6A6NVD4_9PEZI</name>
<dbReference type="AlphaFoldDB" id="A0A6A6NVD4"/>
<proteinExistence type="predicted"/>
<gene>
    <name evidence="1" type="ORF">BDY21DRAFT_348531</name>
</gene>